<feature type="chain" id="PRO_5032821827" evidence="4">
    <location>
        <begin position="23"/>
        <end position="367"/>
    </location>
</feature>
<dbReference type="Proteomes" id="UP000470384">
    <property type="component" value="Unassembled WGS sequence"/>
</dbReference>
<dbReference type="AlphaFoldDB" id="A0A845Q9W3"/>
<dbReference type="PANTHER" id="PTHR34501">
    <property type="entry name" value="PROTEIN YDDL-RELATED"/>
    <property type="match status" value="1"/>
</dbReference>
<evidence type="ECO:0000313" key="6">
    <source>
        <dbReference type="EMBL" id="NBG95159.1"/>
    </source>
</evidence>
<name>A0A845Q9W3_9HYPH</name>
<keyword evidence="2 4" id="KW-0732">Signal</keyword>
<organism evidence="6 7">
    <name type="scientific">Pyruvatibacter mobilis</name>
    <dbReference type="NCBI Taxonomy" id="1712261"/>
    <lineage>
        <taxon>Bacteria</taxon>
        <taxon>Pseudomonadati</taxon>
        <taxon>Pseudomonadota</taxon>
        <taxon>Alphaproteobacteria</taxon>
        <taxon>Hyphomicrobiales</taxon>
        <taxon>Parvibaculaceae</taxon>
        <taxon>Pyruvatibacter</taxon>
    </lineage>
</organism>
<evidence type="ECO:0000256" key="1">
    <source>
        <dbReference type="ARBA" id="ARBA00004571"/>
    </source>
</evidence>
<evidence type="ECO:0000256" key="3">
    <source>
        <dbReference type="ARBA" id="ARBA00023136"/>
    </source>
</evidence>
<dbReference type="GO" id="GO:0015288">
    <property type="term" value="F:porin activity"/>
    <property type="evidence" value="ECO:0007669"/>
    <property type="project" value="InterPro"/>
</dbReference>
<comment type="caution">
    <text evidence="6">The sequence shown here is derived from an EMBL/GenBank/DDBJ whole genome shotgun (WGS) entry which is preliminary data.</text>
</comment>
<keyword evidence="7" id="KW-1185">Reference proteome</keyword>
<dbReference type="GeneID" id="300656075"/>
<keyword evidence="3" id="KW-0472">Membrane</keyword>
<dbReference type="RefSeq" id="WP_160587151.1">
    <property type="nucleotide sequence ID" value="NZ_BMHN01000001.1"/>
</dbReference>
<gene>
    <name evidence="6" type="ORF">GTQ45_05385</name>
</gene>
<dbReference type="EMBL" id="WXYQ01000004">
    <property type="protein sequence ID" value="NBG95159.1"/>
    <property type="molecule type" value="Genomic_DNA"/>
</dbReference>
<evidence type="ECO:0000256" key="4">
    <source>
        <dbReference type="SAM" id="SignalP"/>
    </source>
</evidence>
<dbReference type="Pfam" id="PF13609">
    <property type="entry name" value="Porin_4"/>
    <property type="match status" value="1"/>
</dbReference>
<feature type="signal peptide" evidence="4">
    <location>
        <begin position="1"/>
        <end position="22"/>
    </location>
</feature>
<comment type="subcellular location">
    <subcellularLocation>
        <location evidence="1">Cell outer membrane</location>
        <topology evidence="1">Multi-pass membrane protein</topology>
    </subcellularLocation>
</comment>
<sequence length="367" mass="38292">MKKLLGTTALVAAAFATAPAMAADKIKMKVGGYFVGAIAAVFDADLGAGGATDERTIRFAREAEIHFKGSTTLDNGVEVGVKFELEGGDDQSGAGSPNAAATFDNLDEAYIWVEGAFGEFQFGDQDGVGDQMPIVAPSPFLEHFANDTDLDPIGGVFDGGINTVPDFSGDSTKIIYFTPRLAGFQAGLSFAPERSELSGDETYSDAISGDDTYENIFEAGLTWEYGFNGVDLGASFVYVTAEDNGIGVNDVDDWAVGASVGFAGFTVGGAYGEKESASSGNEEYKAWDIGVTYGTGPWTFGVEYAAADRDENNALLGVQEIDDTAIIGGVAYSLGGGANVSLGYKYGEGDANNREGSALFTEFGVKF</sequence>
<evidence type="ECO:0000259" key="5">
    <source>
        <dbReference type="Pfam" id="PF13609"/>
    </source>
</evidence>
<dbReference type="InterPro" id="IPR023614">
    <property type="entry name" value="Porin_dom_sf"/>
</dbReference>
<protein>
    <submittedName>
        <fullName evidence="6">Porin</fullName>
    </submittedName>
</protein>
<dbReference type="GO" id="GO:0009279">
    <property type="term" value="C:cell outer membrane"/>
    <property type="evidence" value="ECO:0007669"/>
    <property type="project" value="UniProtKB-SubCell"/>
</dbReference>
<dbReference type="InterPro" id="IPR033900">
    <property type="entry name" value="Gram_neg_porin_domain"/>
</dbReference>
<dbReference type="Gene3D" id="2.40.160.10">
    <property type="entry name" value="Porin"/>
    <property type="match status" value="1"/>
</dbReference>
<evidence type="ECO:0000313" key="7">
    <source>
        <dbReference type="Proteomes" id="UP000470384"/>
    </source>
</evidence>
<feature type="domain" description="Porin" evidence="5">
    <location>
        <begin position="9"/>
        <end position="351"/>
    </location>
</feature>
<dbReference type="SUPFAM" id="SSF56935">
    <property type="entry name" value="Porins"/>
    <property type="match status" value="1"/>
</dbReference>
<proteinExistence type="predicted"/>
<evidence type="ECO:0000256" key="2">
    <source>
        <dbReference type="ARBA" id="ARBA00022729"/>
    </source>
</evidence>
<dbReference type="InterPro" id="IPR050298">
    <property type="entry name" value="Gram-neg_bact_OMP"/>
</dbReference>
<reference evidence="6 7" key="1">
    <citation type="journal article" date="2016" name="Int. J. Syst. Evol. Microbiol.">
        <title>Pyruvatibacter mobilis gen. nov., sp. nov., a marine bacterium from the culture broth of Picochlorum sp. 122.</title>
        <authorList>
            <person name="Wang G."/>
            <person name="Tang M."/>
            <person name="Wu H."/>
            <person name="Dai S."/>
            <person name="Li T."/>
            <person name="Chen C."/>
            <person name="He H."/>
            <person name="Fan J."/>
            <person name="Xiang W."/>
            <person name="Li X."/>
        </authorList>
    </citation>
    <scope>NUCLEOTIDE SEQUENCE [LARGE SCALE GENOMIC DNA]</scope>
    <source>
        <strain evidence="6 7">GYP-11</strain>
    </source>
</reference>
<dbReference type="PANTHER" id="PTHR34501:SF2">
    <property type="entry name" value="OUTER MEMBRANE PORIN F-RELATED"/>
    <property type="match status" value="1"/>
</dbReference>
<dbReference type="OrthoDB" id="6758483at2"/>
<accession>A0A845Q9W3</accession>